<feature type="compositionally biased region" description="Basic and acidic residues" evidence="1">
    <location>
        <begin position="192"/>
        <end position="203"/>
    </location>
</feature>
<evidence type="ECO:0000313" key="2">
    <source>
        <dbReference type="EMBL" id="KAL2063780.1"/>
    </source>
</evidence>
<feature type="compositionally biased region" description="Basic and acidic residues" evidence="1">
    <location>
        <begin position="150"/>
        <end position="163"/>
    </location>
</feature>
<reference evidence="2 3" key="1">
    <citation type="journal article" date="2024" name="Commun. Biol.">
        <title>Comparative genomic analysis of thermophilic fungi reveals convergent evolutionary adaptations and gene losses.</title>
        <authorList>
            <person name="Steindorff A.S."/>
            <person name="Aguilar-Pontes M.V."/>
            <person name="Robinson A.J."/>
            <person name="Andreopoulos B."/>
            <person name="LaButti K."/>
            <person name="Kuo A."/>
            <person name="Mondo S."/>
            <person name="Riley R."/>
            <person name="Otillar R."/>
            <person name="Haridas S."/>
            <person name="Lipzen A."/>
            <person name="Grimwood J."/>
            <person name="Schmutz J."/>
            <person name="Clum A."/>
            <person name="Reid I.D."/>
            <person name="Moisan M.C."/>
            <person name="Butler G."/>
            <person name="Nguyen T.T.M."/>
            <person name="Dewar K."/>
            <person name="Conant G."/>
            <person name="Drula E."/>
            <person name="Henrissat B."/>
            <person name="Hansel C."/>
            <person name="Singer S."/>
            <person name="Hutchinson M.I."/>
            <person name="de Vries R.P."/>
            <person name="Natvig D.O."/>
            <person name="Powell A.J."/>
            <person name="Tsang A."/>
            <person name="Grigoriev I.V."/>
        </authorList>
    </citation>
    <scope>NUCLEOTIDE SEQUENCE [LARGE SCALE GENOMIC DNA]</scope>
    <source>
        <strain evidence="2 3">CBS 494.80</strain>
    </source>
</reference>
<feature type="region of interest" description="Disordered" evidence="1">
    <location>
        <begin position="192"/>
        <end position="257"/>
    </location>
</feature>
<dbReference type="Proteomes" id="UP001595075">
    <property type="component" value="Unassembled WGS sequence"/>
</dbReference>
<feature type="compositionally biased region" description="Polar residues" evidence="1">
    <location>
        <begin position="13"/>
        <end position="28"/>
    </location>
</feature>
<keyword evidence="3" id="KW-1185">Reference proteome</keyword>
<comment type="caution">
    <text evidence="2">The sequence shown here is derived from an EMBL/GenBank/DDBJ whole genome shotgun (WGS) entry which is preliminary data.</text>
</comment>
<dbReference type="EMBL" id="JAZHXI010000015">
    <property type="protein sequence ID" value="KAL2063780.1"/>
    <property type="molecule type" value="Genomic_DNA"/>
</dbReference>
<feature type="compositionally biased region" description="Basic and acidic residues" evidence="1">
    <location>
        <begin position="289"/>
        <end position="304"/>
    </location>
</feature>
<feature type="compositionally biased region" description="Basic and acidic residues" evidence="1">
    <location>
        <begin position="242"/>
        <end position="255"/>
    </location>
</feature>
<accession>A0ABR4C1J5</accession>
<feature type="compositionally biased region" description="Acidic residues" evidence="1">
    <location>
        <begin position="208"/>
        <end position="233"/>
    </location>
</feature>
<gene>
    <name evidence="2" type="ORF">VTL71DRAFT_5585</name>
</gene>
<sequence>MAIPKVNLENEKPSSPTNTPAESSTSALEPTVVTTTPTTKVAEVSKQVSNSKASATQATPAVATTLWQPPLPGTILVEKPPAHLPFNPHPDNPSPPATNPHAWSSKFNLSTMAKPAKPFYEPHLDREKLQEVMDLEMDKSNKDLAGQSLDVEKEMKEKEKADEKIRDDMKFVKGLEERIKMMDKLIKEKEEALAAERERERIWMEGTNSEEGDDEADGGEEDEEGDEGNDEESSERGSGGESKNKMAKLDLKQENLPKNVGMSIRLKEWLERVELEREKVSDDTLGAAPEKESLESGNPYEDKPLSVIAEELPGETDE</sequence>
<feature type="region of interest" description="Disordered" evidence="1">
    <location>
        <begin position="139"/>
        <end position="163"/>
    </location>
</feature>
<evidence type="ECO:0000256" key="1">
    <source>
        <dbReference type="SAM" id="MobiDB-lite"/>
    </source>
</evidence>
<proteinExistence type="predicted"/>
<feature type="region of interest" description="Disordered" evidence="1">
    <location>
        <begin position="277"/>
        <end position="318"/>
    </location>
</feature>
<protein>
    <submittedName>
        <fullName evidence="2">Uncharacterized protein</fullName>
    </submittedName>
</protein>
<feature type="region of interest" description="Disordered" evidence="1">
    <location>
        <begin position="1"/>
        <end position="38"/>
    </location>
</feature>
<feature type="region of interest" description="Disordered" evidence="1">
    <location>
        <begin position="73"/>
        <end position="104"/>
    </location>
</feature>
<name>A0ABR4C1J5_9HELO</name>
<feature type="compositionally biased region" description="Pro residues" evidence="1">
    <location>
        <begin position="87"/>
        <end position="98"/>
    </location>
</feature>
<organism evidence="2 3">
    <name type="scientific">Oculimacula yallundae</name>
    <dbReference type="NCBI Taxonomy" id="86028"/>
    <lineage>
        <taxon>Eukaryota</taxon>
        <taxon>Fungi</taxon>
        <taxon>Dikarya</taxon>
        <taxon>Ascomycota</taxon>
        <taxon>Pezizomycotina</taxon>
        <taxon>Leotiomycetes</taxon>
        <taxon>Helotiales</taxon>
        <taxon>Ploettnerulaceae</taxon>
        <taxon>Oculimacula</taxon>
    </lineage>
</organism>
<evidence type="ECO:0000313" key="3">
    <source>
        <dbReference type="Proteomes" id="UP001595075"/>
    </source>
</evidence>